<dbReference type="Pfam" id="PF00857">
    <property type="entry name" value="Isochorismatase"/>
    <property type="match status" value="1"/>
</dbReference>
<proteinExistence type="inferred from homology"/>
<comment type="caution">
    <text evidence="5">The sequence shown here is derived from an EMBL/GenBank/DDBJ whole genome shotgun (WGS) entry which is preliminary data.</text>
</comment>
<organism evidence="5 6">
    <name type="scientific">Talaromyces proteolyticus</name>
    <dbReference type="NCBI Taxonomy" id="1131652"/>
    <lineage>
        <taxon>Eukaryota</taxon>
        <taxon>Fungi</taxon>
        <taxon>Dikarya</taxon>
        <taxon>Ascomycota</taxon>
        <taxon>Pezizomycotina</taxon>
        <taxon>Eurotiomycetes</taxon>
        <taxon>Eurotiomycetidae</taxon>
        <taxon>Eurotiales</taxon>
        <taxon>Trichocomaceae</taxon>
        <taxon>Talaromyces</taxon>
        <taxon>Talaromyces sect. Bacilispori</taxon>
    </lineage>
</organism>
<evidence type="ECO:0000259" key="4">
    <source>
        <dbReference type="Pfam" id="PF00857"/>
    </source>
</evidence>
<reference evidence="5" key="1">
    <citation type="submission" date="2021-12" db="EMBL/GenBank/DDBJ databases">
        <title>Convergent genome expansion in fungi linked to evolution of root-endophyte symbiosis.</title>
        <authorList>
            <consortium name="DOE Joint Genome Institute"/>
            <person name="Ke Y.-H."/>
            <person name="Bonito G."/>
            <person name="Liao H.-L."/>
            <person name="Looney B."/>
            <person name="Rojas-Flechas A."/>
            <person name="Nash J."/>
            <person name="Hameed K."/>
            <person name="Schadt C."/>
            <person name="Martin F."/>
            <person name="Crous P.W."/>
            <person name="Miettinen O."/>
            <person name="Magnuson J.K."/>
            <person name="Labbe J."/>
            <person name="Jacobson D."/>
            <person name="Doktycz M.J."/>
            <person name="Veneault-Fourrey C."/>
            <person name="Kuo A."/>
            <person name="Mondo S."/>
            <person name="Calhoun S."/>
            <person name="Riley R."/>
            <person name="Ohm R."/>
            <person name="LaButti K."/>
            <person name="Andreopoulos B."/>
            <person name="Pangilinan J."/>
            <person name="Nolan M."/>
            <person name="Tritt A."/>
            <person name="Clum A."/>
            <person name="Lipzen A."/>
            <person name="Daum C."/>
            <person name="Barry K."/>
            <person name="Grigoriev I.V."/>
            <person name="Vilgalys R."/>
        </authorList>
    </citation>
    <scope>NUCLEOTIDE SEQUENCE</scope>
    <source>
        <strain evidence="5">PMI_201</strain>
    </source>
</reference>
<sequence>MADTSDLNLDAPSDLQDIPDSAIELVPPPEGTFPDRTSLLASVQAHGKAHGYNIVVKSSSTPTDKKPGRTAKIWLRCDRGGQYRPRNGLTEETRKRKRTSRLMDCPFMLVAAGNPGFWSLTVLNPAHNHGPVIERTRPTPQHRVKKGQVSAQPYDWPHDATLTPFTTALVIIDMQKDFCAPGGYLEFQGYDISPSREIIPKLQLLLHTFRTAGFPVYHTREGHRPDLSTLSSRENYRSRNNSSTLGIGSQGPLGRLLIRGEHGHDIIDELCPIPGEPIIDKPGRGAFAYTDFELLLRNKGIKNLIFAGVTTDVCVSTSMREANDRGFDCVLLEDVCAATDPSLHTSTLDSVKMEGGIFGSVAKADDIISAVENFKANAIKKMTPQLSGQLSA</sequence>
<feature type="domain" description="Isochorismatase-like" evidence="4">
    <location>
        <begin position="167"/>
        <end position="357"/>
    </location>
</feature>
<dbReference type="InterPro" id="IPR000868">
    <property type="entry name" value="Isochorismatase-like_dom"/>
</dbReference>
<dbReference type="InterPro" id="IPR050272">
    <property type="entry name" value="Isochorismatase-like_hydrls"/>
</dbReference>
<evidence type="ECO:0000313" key="5">
    <source>
        <dbReference type="EMBL" id="KAH8696041.1"/>
    </source>
</evidence>
<accession>A0AAD4KT02</accession>
<protein>
    <submittedName>
        <fullName evidence="5">Isochorismatase-like protein</fullName>
    </submittedName>
</protein>
<evidence type="ECO:0000256" key="3">
    <source>
        <dbReference type="SAM" id="MobiDB-lite"/>
    </source>
</evidence>
<feature type="region of interest" description="Disordered" evidence="3">
    <location>
        <begin position="1"/>
        <end position="20"/>
    </location>
</feature>
<dbReference type="CDD" id="cd00431">
    <property type="entry name" value="cysteine_hydrolases"/>
    <property type="match status" value="1"/>
</dbReference>
<dbReference type="SUPFAM" id="SSF52499">
    <property type="entry name" value="Isochorismatase-like hydrolases"/>
    <property type="match status" value="1"/>
</dbReference>
<dbReference type="RefSeq" id="XP_046070979.1">
    <property type="nucleotide sequence ID" value="XM_046211413.1"/>
</dbReference>
<evidence type="ECO:0000256" key="1">
    <source>
        <dbReference type="ARBA" id="ARBA00006336"/>
    </source>
</evidence>
<dbReference type="Proteomes" id="UP001201262">
    <property type="component" value="Unassembled WGS sequence"/>
</dbReference>
<name>A0AAD4KT02_9EURO</name>
<evidence type="ECO:0000256" key="2">
    <source>
        <dbReference type="ARBA" id="ARBA00022801"/>
    </source>
</evidence>
<dbReference type="PANTHER" id="PTHR43540:SF9">
    <property type="entry name" value="FAMILY HYDROLASE, PUTATIVE (AFU_ORTHOLOGUE AFUA_2G08700)-RELATED"/>
    <property type="match status" value="1"/>
</dbReference>
<dbReference type="Gene3D" id="3.40.50.850">
    <property type="entry name" value="Isochorismatase-like"/>
    <property type="match status" value="1"/>
</dbReference>
<dbReference type="AlphaFoldDB" id="A0AAD4KT02"/>
<dbReference type="InterPro" id="IPR036380">
    <property type="entry name" value="Isochorismatase-like_sf"/>
</dbReference>
<dbReference type="GeneID" id="70241700"/>
<keyword evidence="6" id="KW-1185">Reference proteome</keyword>
<dbReference type="GO" id="GO:0016787">
    <property type="term" value="F:hydrolase activity"/>
    <property type="evidence" value="ECO:0007669"/>
    <property type="project" value="UniProtKB-KW"/>
</dbReference>
<keyword evidence="2" id="KW-0378">Hydrolase</keyword>
<evidence type="ECO:0000313" key="6">
    <source>
        <dbReference type="Proteomes" id="UP001201262"/>
    </source>
</evidence>
<dbReference type="PANTHER" id="PTHR43540">
    <property type="entry name" value="PEROXYUREIDOACRYLATE/UREIDOACRYLATE AMIDOHYDROLASE-RELATED"/>
    <property type="match status" value="1"/>
</dbReference>
<dbReference type="EMBL" id="JAJTJA010000007">
    <property type="protein sequence ID" value="KAH8696041.1"/>
    <property type="molecule type" value="Genomic_DNA"/>
</dbReference>
<gene>
    <name evidence="5" type="ORF">BGW36DRAFT_298148</name>
</gene>
<comment type="similarity">
    <text evidence="1">Belongs to the isochorismatase family.</text>
</comment>